<dbReference type="Gene3D" id="1.10.3820.10">
    <property type="entry name" value="Di-heme elbow motif domain"/>
    <property type="match status" value="1"/>
</dbReference>
<keyword evidence="7" id="KW-0479">Metal-binding</keyword>
<evidence type="ECO:0000256" key="5">
    <source>
        <dbReference type="ARBA" id="ARBA00022617"/>
    </source>
</evidence>
<keyword evidence="3" id="KW-0813">Transport</keyword>
<dbReference type="InterPro" id="IPR038266">
    <property type="entry name" value="NapC/NirT_cytc_sf"/>
</dbReference>
<evidence type="ECO:0000313" key="14">
    <source>
        <dbReference type="EMBL" id="RIH66160.1"/>
    </source>
</evidence>
<dbReference type="PANTHER" id="PTHR30333:SF1">
    <property type="entry name" value="CYTOCHROME C-TYPE PROTEIN NAPC"/>
    <property type="match status" value="1"/>
</dbReference>
<reference evidence="14 15" key="1">
    <citation type="journal article" date="2015" name="Int. J. Syst. Evol. Microbiol.">
        <title>Mariniphaga sediminis sp. nov., isolated from coastal sediment.</title>
        <authorList>
            <person name="Wang F.Q."/>
            <person name="Shen Q.Y."/>
            <person name="Chen G.J."/>
            <person name="Du Z.J."/>
        </authorList>
    </citation>
    <scope>NUCLEOTIDE SEQUENCE [LARGE SCALE GENOMIC DNA]</scope>
    <source>
        <strain evidence="14 15">SY21</strain>
    </source>
</reference>
<comment type="subcellular location">
    <subcellularLocation>
        <location evidence="1">Cell membrane</location>
    </subcellularLocation>
</comment>
<evidence type="ECO:0000256" key="4">
    <source>
        <dbReference type="ARBA" id="ARBA00022475"/>
    </source>
</evidence>
<dbReference type="PANTHER" id="PTHR30333">
    <property type="entry name" value="CYTOCHROME C-TYPE PROTEIN"/>
    <property type="match status" value="1"/>
</dbReference>
<keyword evidence="4" id="KW-1003">Cell membrane</keyword>
<feature type="transmembrane region" description="Helical" evidence="12">
    <location>
        <begin position="12"/>
        <end position="36"/>
    </location>
</feature>
<dbReference type="Pfam" id="PF03264">
    <property type="entry name" value="Cytochrom_NNT"/>
    <property type="match status" value="1"/>
</dbReference>
<evidence type="ECO:0000256" key="12">
    <source>
        <dbReference type="SAM" id="Phobius"/>
    </source>
</evidence>
<evidence type="ECO:0000256" key="3">
    <source>
        <dbReference type="ARBA" id="ARBA00022448"/>
    </source>
</evidence>
<dbReference type="InterPro" id="IPR051174">
    <property type="entry name" value="Cytochrome_c-type_ET"/>
</dbReference>
<dbReference type="SUPFAM" id="SSF48695">
    <property type="entry name" value="Multiheme cytochromes"/>
    <property type="match status" value="1"/>
</dbReference>
<organism evidence="14 15">
    <name type="scientific">Mariniphaga sediminis</name>
    <dbReference type="NCBI Taxonomy" id="1628158"/>
    <lineage>
        <taxon>Bacteria</taxon>
        <taxon>Pseudomonadati</taxon>
        <taxon>Bacteroidota</taxon>
        <taxon>Bacteroidia</taxon>
        <taxon>Marinilabiliales</taxon>
        <taxon>Prolixibacteraceae</taxon>
        <taxon>Mariniphaga</taxon>
    </lineage>
</organism>
<evidence type="ECO:0000256" key="11">
    <source>
        <dbReference type="ARBA" id="ARBA00023136"/>
    </source>
</evidence>
<feature type="transmembrane region" description="Helical" evidence="12">
    <location>
        <begin position="100"/>
        <end position="118"/>
    </location>
</feature>
<dbReference type="RefSeq" id="WP_119348747.1">
    <property type="nucleotide sequence ID" value="NZ_JBFHKJ010000343.1"/>
</dbReference>
<sequence length="500" mass="57181">MKLPQSLRNWTSIVGAALVGLSLFLIALLFIITLVLDIGSSYVGLFIYIILPIFLIIGLVMIPVGMLAAKRRLKKQVQVSEGKDWPVVDFNNPATRNATIIFSVGTVLILILSAIGSYEAFHYTESVEFCGKVCHRVMEPEYAAYQESSHERVSCVECHVGSGADWYVKSKLSGLYQVYSVMFDKYPRPIPTPVHSLRPARETCEECHWPEKFYDRKLRIKRSYIADEGNTEWDIHMLLKTSSEHSAKGISEGIHWHINPEVKIEYIASDEKRGTIPWVKYTNLKTGEITVYEDKENKLPQSRMDSLEVRVMDCLDCHNRPSHNYKVPQNFVDEYLASGEIPKDLPDIKSVAMGIFTQDYPTTDSAFTAIKLQVNEYYEIMYPELLESKKQDIEKTIASIQEGYSKNFFPVMGVKWTEYPNHLGHLETEGCYRCHNDRHTSAQGEVISRDCNLCHHITAQGTVDNLEVSNVANPLEFKHPVEINEVWREQHCSECHSQLY</sequence>
<evidence type="ECO:0000256" key="9">
    <source>
        <dbReference type="ARBA" id="ARBA00022989"/>
    </source>
</evidence>
<keyword evidence="8" id="KW-0249">Electron transport</keyword>
<evidence type="ECO:0000259" key="13">
    <source>
        <dbReference type="Pfam" id="PF03264"/>
    </source>
</evidence>
<protein>
    <submittedName>
        <fullName evidence="14">Cytochrome C</fullName>
    </submittedName>
</protein>
<evidence type="ECO:0000256" key="8">
    <source>
        <dbReference type="ARBA" id="ARBA00022982"/>
    </source>
</evidence>
<evidence type="ECO:0000256" key="10">
    <source>
        <dbReference type="ARBA" id="ARBA00023004"/>
    </source>
</evidence>
<keyword evidence="6 12" id="KW-0812">Transmembrane</keyword>
<keyword evidence="9 12" id="KW-1133">Transmembrane helix</keyword>
<feature type="domain" description="NapC/NirT cytochrome c N-terminal" evidence="13">
    <location>
        <begin position="97"/>
        <end position="186"/>
    </location>
</feature>
<name>A0A399D708_9BACT</name>
<comment type="caution">
    <text evidence="14">The sequence shown here is derived from an EMBL/GenBank/DDBJ whole genome shotgun (WGS) entry which is preliminary data.</text>
</comment>
<keyword evidence="10" id="KW-0408">Iron</keyword>
<feature type="transmembrane region" description="Helical" evidence="12">
    <location>
        <begin position="42"/>
        <end position="68"/>
    </location>
</feature>
<dbReference type="OrthoDB" id="9791652at2"/>
<dbReference type="GO" id="GO:0046872">
    <property type="term" value="F:metal ion binding"/>
    <property type="evidence" value="ECO:0007669"/>
    <property type="project" value="UniProtKB-KW"/>
</dbReference>
<evidence type="ECO:0000256" key="1">
    <source>
        <dbReference type="ARBA" id="ARBA00004236"/>
    </source>
</evidence>
<comment type="similarity">
    <text evidence="2">Belongs to the NapC/NirT/NrfH family.</text>
</comment>
<dbReference type="GO" id="GO:0009061">
    <property type="term" value="P:anaerobic respiration"/>
    <property type="evidence" value="ECO:0007669"/>
    <property type="project" value="TreeGrafter"/>
</dbReference>
<dbReference type="Proteomes" id="UP000266441">
    <property type="component" value="Unassembled WGS sequence"/>
</dbReference>
<evidence type="ECO:0000313" key="15">
    <source>
        <dbReference type="Proteomes" id="UP000266441"/>
    </source>
</evidence>
<evidence type="ECO:0000256" key="7">
    <source>
        <dbReference type="ARBA" id="ARBA00022723"/>
    </source>
</evidence>
<gene>
    <name evidence="14" type="ORF">D1164_04415</name>
</gene>
<evidence type="ECO:0000256" key="6">
    <source>
        <dbReference type="ARBA" id="ARBA00022692"/>
    </source>
</evidence>
<dbReference type="GO" id="GO:0009055">
    <property type="term" value="F:electron transfer activity"/>
    <property type="evidence" value="ECO:0007669"/>
    <property type="project" value="TreeGrafter"/>
</dbReference>
<dbReference type="AlphaFoldDB" id="A0A399D708"/>
<keyword evidence="11 12" id="KW-0472">Membrane</keyword>
<evidence type="ECO:0000256" key="2">
    <source>
        <dbReference type="ARBA" id="ARBA00007395"/>
    </source>
</evidence>
<dbReference type="InterPro" id="IPR005126">
    <property type="entry name" value="NapC/NirT_cyt_c_N"/>
</dbReference>
<keyword evidence="15" id="KW-1185">Reference proteome</keyword>
<dbReference type="GO" id="GO:0005886">
    <property type="term" value="C:plasma membrane"/>
    <property type="evidence" value="ECO:0007669"/>
    <property type="project" value="UniProtKB-SubCell"/>
</dbReference>
<keyword evidence="5" id="KW-0349">Heme</keyword>
<accession>A0A399D708</accession>
<dbReference type="EMBL" id="QWET01000003">
    <property type="protein sequence ID" value="RIH66160.1"/>
    <property type="molecule type" value="Genomic_DNA"/>
</dbReference>
<dbReference type="InterPro" id="IPR036280">
    <property type="entry name" value="Multihaem_cyt_sf"/>
</dbReference>
<proteinExistence type="inferred from homology"/>